<gene>
    <name evidence="1" type="ORF">AB5J49_04850</name>
</gene>
<proteinExistence type="predicted"/>
<reference evidence="1" key="1">
    <citation type="submission" date="2024-07" db="EMBL/GenBank/DDBJ databases">
        <authorList>
            <person name="Yu S.T."/>
        </authorList>
    </citation>
    <scope>NUCLEOTIDE SEQUENCE</scope>
    <source>
        <strain evidence="1">R28</strain>
    </source>
</reference>
<accession>A0AB39QCU0</accession>
<dbReference type="EMBL" id="CP163439">
    <property type="protein sequence ID" value="XDQ40337.1"/>
    <property type="molecule type" value="Genomic_DNA"/>
</dbReference>
<protein>
    <submittedName>
        <fullName evidence="1">Leader peptide</fullName>
    </submittedName>
</protein>
<dbReference type="GeneID" id="97013545"/>
<evidence type="ECO:0000313" key="1">
    <source>
        <dbReference type="EMBL" id="XDQ40337.1"/>
    </source>
</evidence>
<dbReference type="RefSeq" id="WP_313884353.1">
    <property type="nucleotide sequence ID" value="NZ_CP163439.1"/>
</dbReference>
<dbReference type="InterPro" id="IPR049979">
    <property type="entry name" value="Cys_resp_CS_actino"/>
</dbReference>
<sequence length="27" mass="2995">MLRSALLTTRGHIDLLRVASAACRRGR</sequence>
<name>A0AB39QCU0_9ACTN</name>
<dbReference type="AlphaFoldDB" id="A0AB39QCU0"/>
<dbReference type="NCBIfam" id="NF042934">
    <property type="entry name" value="cis_reg_atten"/>
    <property type="match status" value="1"/>
</dbReference>
<organism evidence="1">
    <name type="scientific">Streptomyces sp. R28</name>
    <dbReference type="NCBI Taxonomy" id="3238628"/>
    <lineage>
        <taxon>Bacteria</taxon>
        <taxon>Bacillati</taxon>
        <taxon>Actinomycetota</taxon>
        <taxon>Actinomycetes</taxon>
        <taxon>Kitasatosporales</taxon>
        <taxon>Streptomycetaceae</taxon>
        <taxon>Streptomyces</taxon>
    </lineage>
</organism>